<evidence type="ECO:0000313" key="2">
    <source>
        <dbReference type="Proteomes" id="UP000356253"/>
    </source>
</evidence>
<dbReference type="EMBL" id="CABVMM010000024">
    <property type="protein sequence ID" value="VVV02529.1"/>
    <property type="molecule type" value="Genomic_DNA"/>
</dbReference>
<dbReference type="Proteomes" id="UP000356253">
    <property type="component" value="Unassembled WGS sequence"/>
</dbReference>
<name>A0AC61YDP9_9FLAO</name>
<evidence type="ECO:0000313" key="1">
    <source>
        <dbReference type="EMBL" id="VVV02529.1"/>
    </source>
</evidence>
<gene>
    <name evidence="1" type="ORF">FVB9532_03829</name>
</gene>
<accession>A0AC61YDP9</accession>
<keyword evidence="2" id="KW-1185">Reference proteome</keyword>
<sequence>MKYVIIVLFIAIAIATGVGLYIITFEENESLGNIIMGITVLASSFILMPLFIYHRWKGKKLEDYTLSRKNLDKMRDQDII</sequence>
<proteinExistence type="predicted"/>
<reference evidence="1" key="1">
    <citation type="submission" date="2019-09" db="EMBL/GenBank/DDBJ databases">
        <authorList>
            <person name="Rodrigo-Torres L."/>
            <person name="Arahal R. D."/>
            <person name="Lucena T."/>
        </authorList>
    </citation>
    <scope>NUCLEOTIDE SEQUENCE</scope>
    <source>
        <strain evidence="1">ISS653</strain>
    </source>
</reference>
<protein>
    <submittedName>
        <fullName evidence="1">Uncharacterized protein</fullName>
    </submittedName>
</protein>
<organism evidence="1 2">
    <name type="scientific">Mesonia oceanica</name>
    <dbReference type="NCBI Taxonomy" id="2687242"/>
    <lineage>
        <taxon>Bacteria</taxon>
        <taxon>Pseudomonadati</taxon>
        <taxon>Bacteroidota</taxon>
        <taxon>Flavobacteriia</taxon>
        <taxon>Flavobacteriales</taxon>
        <taxon>Flavobacteriaceae</taxon>
        <taxon>Mesonia</taxon>
    </lineage>
</organism>
<comment type="caution">
    <text evidence="1">The sequence shown here is derived from an EMBL/GenBank/DDBJ whole genome shotgun (WGS) entry which is preliminary data.</text>
</comment>